<evidence type="ECO:0000313" key="1">
    <source>
        <dbReference type="Proteomes" id="UP000095286"/>
    </source>
</evidence>
<proteinExistence type="predicted"/>
<organism evidence="1 2">
    <name type="scientific">Rhabditophanes sp. KR3021</name>
    <dbReference type="NCBI Taxonomy" id="114890"/>
    <lineage>
        <taxon>Eukaryota</taxon>
        <taxon>Metazoa</taxon>
        <taxon>Ecdysozoa</taxon>
        <taxon>Nematoda</taxon>
        <taxon>Chromadorea</taxon>
        <taxon>Rhabditida</taxon>
        <taxon>Tylenchina</taxon>
        <taxon>Panagrolaimomorpha</taxon>
        <taxon>Strongyloidoidea</taxon>
        <taxon>Alloionematidae</taxon>
        <taxon>Rhabditophanes</taxon>
    </lineage>
</organism>
<protein>
    <submittedName>
        <fullName evidence="2">Cytoplasmic protein NCK1</fullName>
    </submittedName>
</protein>
<evidence type="ECO:0000313" key="2">
    <source>
        <dbReference type="WBParaSite" id="RSKR_0000253900.1"/>
    </source>
</evidence>
<dbReference type="WBParaSite" id="RSKR_0000253900.1">
    <property type="protein sequence ID" value="RSKR_0000253900.1"/>
    <property type="gene ID" value="RSKR_0000253900"/>
</dbReference>
<reference evidence="2" key="1">
    <citation type="submission" date="2016-11" db="UniProtKB">
        <authorList>
            <consortium name="WormBaseParasite"/>
        </authorList>
    </citation>
    <scope>IDENTIFICATION</scope>
    <source>
        <strain evidence="2">KR3021</strain>
    </source>
</reference>
<dbReference type="Proteomes" id="UP000095286">
    <property type="component" value="Unplaced"/>
</dbReference>
<sequence>MSEQFVIVRFDYVAVGPDELSIKKNERLRLIDDKLQWWKVANEKNETGFVPSNFVCRENGENCNDENVSSAVMMNGSNESKSTHNNCTVSLEKKINKPSQMIDNRSDGNKGIALYNYEPARDDELALTKNELVTIIEKMEDGWWKGKVSGGKVGWFPSNYVNEVTEDAISPGRVIIEIVVAMYSFIAQNSEELSFNKNEQLEILEHPNHDPEWWLARNSRFEIGLVPINYIKVVEKNPSKGIFHIIGLGKSESSGSEKVVAKTPKNELSDMPFYFGNIARDATEQHLNSRGVNGDFLVRDSETNVGDYSISLKGETRNKHFRVQVDKNTGSYKIGSRTFPNIEELIEFYKVHPIFSSDNGIEKLFLVKPFPKKESS</sequence>
<name>A0AC35TP39_9BILA</name>
<accession>A0AC35TP39</accession>